<feature type="signal peptide" evidence="2">
    <location>
        <begin position="1"/>
        <end position="22"/>
    </location>
</feature>
<evidence type="ECO:0000313" key="4">
    <source>
        <dbReference type="EMBL" id="MBB6513035.1"/>
    </source>
</evidence>
<feature type="chain" id="PRO_5038788016" evidence="2">
    <location>
        <begin position="23"/>
        <end position="296"/>
    </location>
</feature>
<dbReference type="CDD" id="cd04506">
    <property type="entry name" value="SGNH_hydrolase_YpmR_like"/>
    <property type="match status" value="1"/>
</dbReference>
<dbReference type="Pfam" id="PF13472">
    <property type="entry name" value="Lipase_GDSL_2"/>
    <property type="match status" value="1"/>
</dbReference>
<evidence type="ECO:0000256" key="2">
    <source>
        <dbReference type="SAM" id="SignalP"/>
    </source>
</evidence>
<evidence type="ECO:0000259" key="3">
    <source>
        <dbReference type="Pfam" id="PF13472"/>
    </source>
</evidence>
<accession>A0A841RPD2</accession>
<dbReference type="RefSeq" id="WP_184247453.1">
    <property type="nucleotide sequence ID" value="NZ_BAAACU010000053.1"/>
</dbReference>
<dbReference type="GO" id="GO:0004622">
    <property type="term" value="F:phosphatidylcholine lysophospholipase activity"/>
    <property type="evidence" value="ECO:0007669"/>
    <property type="project" value="TreeGrafter"/>
</dbReference>
<comment type="caution">
    <text evidence="4">The sequence shown here is derived from an EMBL/GenBank/DDBJ whole genome shotgun (WGS) entry which is preliminary data.</text>
</comment>
<sequence>MKKKKILLSIAAIAVCVTVALTFITQESINEEIESNLLEEDASEEVSEQQLQDYTQAEPNETEEFGNSVREAVKEALRIFKKDTHIVAIGDSLTQGVGDETGNGGYVGILEQRLLDQNFQVTFDNFGKRGNRTDQLLNRLDDEEIVDSIEKADIVLITIGANDVMKIVRDNFMNLTVEPFNAERDPYGHRLSEILSRISAMNENAKIYLLGFYNPFERYFNDIEALDQIIMGWNNESLEAVNKYEQVDFIPMQDIFNQVNEPILADDNFHPNHEGYQMMADRVLEYLENDLEVVTE</sequence>
<evidence type="ECO:0000313" key="5">
    <source>
        <dbReference type="Proteomes" id="UP000572212"/>
    </source>
</evidence>
<dbReference type="Proteomes" id="UP000572212">
    <property type="component" value="Unassembled WGS sequence"/>
</dbReference>
<dbReference type="EMBL" id="JACHON010000007">
    <property type="protein sequence ID" value="MBB6513035.1"/>
    <property type="molecule type" value="Genomic_DNA"/>
</dbReference>
<reference evidence="4 5" key="1">
    <citation type="submission" date="2020-08" db="EMBL/GenBank/DDBJ databases">
        <title>Genomic Encyclopedia of Type Strains, Phase IV (KMG-IV): sequencing the most valuable type-strain genomes for metagenomic binning, comparative biology and taxonomic classification.</title>
        <authorList>
            <person name="Goeker M."/>
        </authorList>
    </citation>
    <scope>NUCLEOTIDE SEQUENCE [LARGE SCALE GENOMIC DNA]</scope>
    <source>
        <strain evidence="4 5">DSM 11805</strain>
    </source>
</reference>
<dbReference type="InterPro" id="IPR036514">
    <property type="entry name" value="SGNH_hydro_sf"/>
</dbReference>
<keyword evidence="5" id="KW-1185">Reference proteome</keyword>
<dbReference type="InterPro" id="IPR013830">
    <property type="entry name" value="SGNH_hydro"/>
</dbReference>
<feature type="compositionally biased region" description="Polar residues" evidence="1">
    <location>
        <begin position="48"/>
        <end position="59"/>
    </location>
</feature>
<dbReference type="PANTHER" id="PTHR30383">
    <property type="entry name" value="THIOESTERASE 1/PROTEASE 1/LYSOPHOSPHOLIPASE L1"/>
    <property type="match status" value="1"/>
</dbReference>
<gene>
    <name evidence="4" type="ORF">GGQ92_001825</name>
</gene>
<dbReference type="SUPFAM" id="SSF52266">
    <property type="entry name" value="SGNH hydrolase"/>
    <property type="match status" value="1"/>
</dbReference>
<feature type="domain" description="SGNH hydrolase-type esterase" evidence="3">
    <location>
        <begin position="88"/>
        <end position="277"/>
    </location>
</feature>
<feature type="region of interest" description="Disordered" evidence="1">
    <location>
        <begin position="39"/>
        <end position="65"/>
    </location>
</feature>
<dbReference type="PANTHER" id="PTHR30383:SF27">
    <property type="entry name" value="SPORE GERMINATION LIPASE LIPC"/>
    <property type="match status" value="1"/>
</dbReference>
<dbReference type="InterPro" id="IPR051532">
    <property type="entry name" value="Ester_Hydrolysis_Enzymes"/>
</dbReference>
<name>A0A841RPD2_9BACI</name>
<protein>
    <submittedName>
        <fullName evidence="4">Lysophospholipase L1-like esterase</fullName>
    </submittedName>
</protein>
<evidence type="ECO:0000256" key="1">
    <source>
        <dbReference type="SAM" id="MobiDB-lite"/>
    </source>
</evidence>
<organism evidence="4 5">
    <name type="scientific">Gracilibacillus halotolerans</name>
    <dbReference type="NCBI Taxonomy" id="74386"/>
    <lineage>
        <taxon>Bacteria</taxon>
        <taxon>Bacillati</taxon>
        <taxon>Bacillota</taxon>
        <taxon>Bacilli</taxon>
        <taxon>Bacillales</taxon>
        <taxon>Bacillaceae</taxon>
        <taxon>Gracilibacillus</taxon>
    </lineage>
</organism>
<proteinExistence type="predicted"/>
<keyword evidence="2" id="KW-0732">Signal</keyword>
<dbReference type="Gene3D" id="3.40.50.1110">
    <property type="entry name" value="SGNH hydrolase"/>
    <property type="match status" value="1"/>
</dbReference>
<dbReference type="AlphaFoldDB" id="A0A841RPD2"/>